<organism evidence="2 3">
    <name type="scientific">Gigaspora margarita</name>
    <dbReference type="NCBI Taxonomy" id="4874"/>
    <lineage>
        <taxon>Eukaryota</taxon>
        <taxon>Fungi</taxon>
        <taxon>Fungi incertae sedis</taxon>
        <taxon>Mucoromycota</taxon>
        <taxon>Glomeromycotina</taxon>
        <taxon>Glomeromycetes</taxon>
        <taxon>Diversisporales</taxon>
        <taxon>Gigasporaceae</taxon>
        <taxon>Gigaspora</taxon>
    </lineage>
</organism>
<reference evidence="2 3" key="1">
    <citation type="journal article" date="2019" name="Environ. Microbiol.">
        <title>At the nexus of three kingdoms: the genome of the mycorrhizal fungus Gigaspora margarita provides insights into plant, endobacterial and fungal interactions.</title>
        <authorList>
            <person name="Venice F."/>
            <person name="Ghignone S."/>
            <person name="Salvioli di Fossalunga A."/>
            <person name="Amselem J."/>
            <person name="Novero M."/>
            <person name="Xianan X."/>
            <person name="Sedzielewska Toro K."/>
            <person name="Morin E."/>
            <person name="Lipzen A."/>
            <person name="Grigoriev I.V."/>
            <person name="Henrissat B."/>
            <person name="Martin F.M."/>
            <person name="Bonfante P."/>
        </authorList>
    </citation>
    <scope>NUCLEOTIDE SEQUENCE [LARGE SCALE GENOMIC DNA]</scope>
    <source>
        <strain evidence="2 3">BEG34</strain>
    </source>
</reference>
<protein>
    <submittedName>
        <fullName evidence="2">Uncharacterized protein</fullName>
    </submittedName>
</protein>
<feature type="region of interest" description="Disordered" evidence="1">
    <location>
        <begin position="48"/>
        <end position="77"/>
    </location>
</feature>
<accession>A0A8H4AG52</accession>
<comment type="caution">
    <text evidence="2">The sequence shown here is derived from an EMBL/GenBank/DDBJ whole genome shotgun (WGS) entry which is preliminary data.</text>
</comment>
<gene>
    <name evidence="2" type="ORF">F8M41_021803</name>
</gene>
<evidence type="ECO:0000313" key="3">
    <source>
        <dbReference type="Proteomes" id="UP000439903"/>
    </source>
</evidence>
<dbReference type="EMBL" id="WTPW01000652">
    <property type="protein sequence ID" value="KAF0491973.1"/>
    <property type="molecule type" value="Genomic_DNA"/>
</dbReference>
<dbReference type="Proteomes" id="UP000439903">
    <property type="component" value="Unassembled WGS sequence"/>
</dbReference>
<evidence type="ECO:0000313" key="2">
    <source>
        <dbReference type="EMBL" id="KAF0491973.1"/>
    </source>
</evidence>
<name>A0A8H4AG52_GIGMA</name>
<dbReference type="OrthoDB" id="2485204at2759"/>
<dbReference type="AlphaFoldDB" id="A0A8H4AG52"/>
<keyword evidence="3" id="KW-1185">Reference proteome</keyword>
<sequence>MRVKKQFRNLRPDYKIFLWIKSFDCTGTTQYKNESQLFREFKYSALKRKKKPKTSQKSNQNTKKQSKNDTETEFQEMITTRQQILEEAYTLKSPEYHPQSPSQ</sequence>
<proteinExistence type="predicted"/>
<evidence type="ECO:0000256" key="1">
    <source>
        <dbReference type="SAM" id="MobiDB-lite"/>
    </source>
</evidence>